<name>A0A1Y3KKJ7_PSEPU</name>
<dbReference type="Proteomes" id="UP000196082">
    <property type="component" value="Unassembled WGS sequence"/>
</dbReference>
<accession>A0A1Y3KKJ7</accession>
<comment type="caution">
    <text evidence="1">The sequence shown here is derived from an EMBL/GenBank/DDBJ whole genome shotgun (WGS) entry which is preliminary data.</text>
</comment>
<dbReference type="AlphaFoldDB" id="A0A1Y3KKJ7"/>
<protein>
    <submittedName>
        <fullName evidence="1">Uncharacterized protein</fullName>
    </submittedName>
</protein>
<dbReference type="RefSeq" id="WP_086978239.1">
    <property type="nucleotide sequence ID" value="NZ_NFSB01000087.1"/>
</dbReference>
<gene>
    <name evidence="1" type="ORF">B8W72_24465</name>
</gene>
<proteinExistence type="predicted"/>
<dbReference type="EMBL" id="NFSB01000087">
    <property type="protein sequence ID" value="OUM26379.1"/>
    <property type="molecule type" value="Genomic_DNA"/>
</dbReference>
<organism evidence="1 2">
    <name type="scientific">Pseudomonas putida</name>
    <name type="common">Arthrobacter siderocapsulatus</name>
    <dbReference type="NCBI Taxonomy" id="303"/>
    <lineage>
        <taxon>Bacteria</taxon>
        <taxon>Pseudomonadati</taxon>
        <taxon>Pseudomonadota</taxon>
        <taxon>Gammaproteobacteria</taxon>
        <taxon>Pseudomonadales</taxon>
        <taxon>Pseudomonadaceae</taxon>
        <taxon>Pseudomonas</taxon>
    </lineage>
</organism>
<reference evidence="1 2" key="1">
    <citation type="submission" date="2017-05" db="EMBL/GenBank/DDBJ databases">
        <title>Whole genome sequence of Pseudomonas putida isolate 1312 commercialized as a biostimulant.</title>
        <authorList>
            <person name="Crovadore J."/>
            <person name="Blanc P."/>
            <person name="Chablais R."/>
            <person name="Cochard B."/>
            <person name="Grizard D."/>
            <person name="Lefort F."/>
        </authorList>
    </citation>
    <scope>NUCLEOTIDE SEQUENCE [LARGE SCALE GENOMIC DNA]</scope>
    <source>
        <strain evidence="1 2">1312</strain>
    </source>
</reference>
<sequence length="197" mass="21225">MTDHKSLSFTAVLQIAGCPLNTLGSICTGPIVLSSPITAFGPLLDGSRAVGMLDCSDEDWEMGKDTGLITFDKGPDALPLLLYFRHFDNGYRLYVRSGKHFGEGIFSNANGLITAQPITDSDPGLWKLIDLQSGRPFDLAQCEGSECGVQMASAEGHPVEAHHIYPVGAFLASYPTAHQGDITLVIQERGVDWLSKD</sequence>
<evidence type="ECO:0000313" key="2">
    <source>
        <dbReference type="Proteomes" id="UP000196082"/>
    </source>
</evidence>
<evidence type="ECO:0000313" key="1">
    <source>
        <dbReference type="EMBL" id="OUM26379.1"/>
    </source>
</evidence>